<dbReference type="Proteomes" id="UP001500893">
    <property type="component" value="Unassembled WGS sequence"/>
</dbReference>
<evidence type="ECO:0000256" key="5">
    <source>
        <dbReference type="ARBA" id="ARBA00023315"/>
    </source>
</evidence>
<keyword evidence="5" id="KW-0012">Acyltransferase</keyword>
<evidence type="ECO:0000313" key="8">
    <source>
        <dbReference type="EMBL" id="GAA3152082.1"/>
    </source>
</evidence>
<dbReference type="Gene3D" id="3.90.1150.10">
    <property type="entry name" value="Aspartate Aminotransferase, domain 1"/>
    <property type="match status" value="1"/>
</dbReference>
<evidence type="ECO:0000256" key="4">
    <source>
        <dbReference type="ARBA" id="ARBA00022679"/>
    </source>
</evidence>
<organism evidence="8 9">
    <name type="scientific">Streptomyces rameus</name>
    <dbReference type="NCBI Taxonomy" id="68261"/>
    <lineage>
        <taxon>Bacteria</taxon>
        <taxon>Bacillati</taxon>
        <taxon>Actinomycetota</taxon>
        <taxon>Actinomycetes</taxon>
        <taxon>Kitasatosporales</taxon>
        <taxon>Streptomycetaceae</taxon>
        <taxon>Streptomyces</taxon>
    </lineage>
</organism>
<dbReference type="InterPro" id="IPR015422">
    <property type="entry name" value="PyrdxlP-dep_Trfase_small"/>
</dbReference>
<dbReference type="CDD" id="cd06454">
    <property type="entry name" value="KBL_like"/>
    <property type="match status" value="1"/>
</dbReference>
<comment type="cofactor">
    <cofactor evidence="1">
        <name>pyridoxal 5'-phosphate</name>
        <dbReference type="ChEBI" id="CHEBI:597326"/>
    </cofactor>
</comment>
<dbReference type="Pfam" id="PF00155">
    <property type="entry name" value="Aminotran_1_2"/>
    <property type="match status" value="1"/>
</dbReference>
<evidence type="ECO:0000313" key="9">
    <source>
        <dbReference type="Proteomes" id="UP001500893"/>
    </source>
</evidence>
<dbReference type="InterPro" id="IPR004839">
    <property type="entry name" value="Aminotransferase_I/II_large"/>
</dbReference>
<evidence type="ECO:0000256" key="6">
    <source>
        <dbReference type="ARBA" id="ARBA00047715"/>
    </source>
</evidence>
<sequence length="408" mass="43831">MTTQYLDLFSRLIEGSDGGKREFLEIGRLAGRFPAASLRDIEGTDSISVWCSNDYLGMGQHPAVLEAMKEAVDKFGAGAGGSRNIGGTNHYHVQLEKELAALHGKDDALLFTSGYTANDGALSVIAGRLEGCVVFSDALNHASIIDGLRHSRAEKRIFRHNDTAHLEELLAAADPDVPKLIVAESVYSMNGDIAPLPEIADIAKRHGAMTYLDEVHAVGMYGPEGAGIAARQGIADDFTVIMGTLAKGFGTTGGYIAGPADVIEAVRMFSRSFIFTTALPPAVAAAALAAVRHLRSSDAEREQLWSNAQLMHRLLNERGIPFISDQTHIVSVLVRDEALCKRMSAELLDRHGIYVQAINAPSVRVGEEILRVAPGAVHSADEVRGFVDALDQVWERLGADRLPLGTAK</sequence>
<dbReference type="InterPro" id="IPR015424">
    <property type="entry name" value="PyrdxlP-dep_Trfase"/>
</dbReference>
<keyword evidence="9" id="KW-1185">Reference proteome</keyword>
<dbReference type="PANTHER" id="PTHR13693">
    <property type="entry name" value="CLASS II AMINOTRANSFERASE/8-AMINO-7-OXONONANOATE SYNTHASE"/>
    <property type="match status" value="1"/>
</dbReference>
<evidence type="ECO:0000256" key="1">
    <source>
        <dbReference type="ARBA" id="ARBA00001933"/>
    </source>
</evidence>
<dbReference type="Gene3D" id="3.40.640.10">
    <property type="entry name" value="Type I PLP-dependent aspartate aminotransferase-like (Major domain)"/>
    <property type="match status" value="1"/>
</dbReference>
<reference evidence="9" key="1">
    <citation type="journal article" date="2019" name="Int. J. Syst. Evol. Microbiol.">
        <title>The Global Catalogue of Microorganisms (GCM) 10K type strain sequencing project: providing services to taxonomists for standard genome sequencing and annotation.</title>
        <authorList>
            <consortium name="The Broad Institute Genomics Platform"/>
            <consortium name="The Broad Institute Genome Sequencing Center for Infectious Disease"/>
            <person name="Wu L."/>
            <person name="Ma J."/>
        </authorList>
    </citation>
    <scope>NUCLEOTIDE SEQUENCE [LARGE SCALE GENOMIC DNA]</scope>
    <source>
        <strain evidence="9">JCM 11574</strain>
    </source>
</reference>
<evidence type="ECO:0000259" key="7">
    <source>
        <dbReference type="Pfam" id="PF00155"/>
    </source>
</evidence>
<protein>
    <recommendedName>
        <fullName evidence="3">8-amino-7-oxononanoate synthase</fullName>
        <ecNumber evidence="3">2.3.1.47</ecNumber>
    </recommendedName>
</protein>
<name>A0ABP6NN38_9ACTN</name>
<dbReference type="InterPro" id="IPR050087">
    <property type="entry name" value="AON_synthase_class-II"/>
</dbReference>
<dbReference type="EMBL" id="BAAAVM010000065">
    <property type="protein sequence ID" value="GAA3152082.1"/>
    <property type="molecule type" value="Genomic_DNA"/>
</dbReference>
<dbReference type="NCBIfam" id="TIGR01821">
    <property type="entry name" value="5aminolev_synth"/>
    <property type="match status" value="1"/>
</dbReference>
<keyword evidence="4" id="KW-0808">Transferase</keyword>
<comment type="similarity">
    <text evidence="2">Belongs to the class-II pyridoxal-phosphate-dependent aminotransferase family.</text>
</comment>
<dbReference type="InterPro" id="IPR010961">
    <property type="entry name" value="4pyrrol_synth_NH2levulA_synth"/>
</dbReference>
<dbReference type="EC" id="2.3.1.47" evidence="3"/>
<evidence type="ECO:0000256" key="3">
    <source>
        <dbReference type="ARBA" id="ARBA00013187"/>
    </source>
</evidence>
<comment type="caution">
    <text evidence="8">The sequence shown here is derived from an EMBL/GenBank/DDBJ whole genome shotgun (WGS) entry which is preliminary data.</text>
</comment>
<feature type="domain" description="Aminotransferase class I/classII large" evidence="7">
    <location>
        <begin position="50"/>
        <end position="390"/>
    </location>
</feature>
<dbReference type="PANTHER" id="PTHR13693:SF102">
    <property type="entry name" value="2-AMINO-3-KETOBUTYRATE COENZYME A LIGASE, MITOCHONDRIAL"/>
    <property type="match status" value="1"/>
</dbReference>
<comment type="catalytic activity">
    <reaction evidence="6">
        <text>6-carboxyhexanoyl-[ACP] + L-alanine + H(+) = (8S)-8-amino-7-oxononanoate + holo-[ACP] + CO2</text>
        <dbReference type="Rhea" id="RHEA:42288"/>
        <dbReference type="Rhea" id="RHEA-COMP:9685"/>
        <dbReference type="Rhea" id="RHEA-COMP:9955"/>
        <dbReference type="ChEBI" id="CHEBI:15378"/>
        <dbReference type="ChEBI" id="CHEBI:16526"/>
        <dbReference type="ChEBI" id="CHEBI:57972"/>
        <dbReference type="ChEBI" id="CHEBI:64479"/>
        <dbReference type="ChEBI" id="CHEBI:78846"/>
        <dbReference type="ChEBI" id="CHEBI:149468"/>
        <dbReference type="EC" id="2.3.1.47"/>
    </reaction>
</comment>
<accession>A0ABP6NN38</accession>
<evidence type="ECO:0000256" key="2">
    <source>
        <dbReference type="ARBA" id="ARBA00008392"/>
    </source>
</evidence>
<gene>
    <name evidence="8" type="primary">hemA</name>
    <name evidence="8" type="ORF">GCM10010521_44720</name>
</gene>
<dbReference type="SUPFAM" id="SSF53383">
    <property type="entry name" value="PLP-dependent transferases"/>
    <property type="match status" value="1"/>
</dbReference>
<proteinExistence type="inferred from homology"/>
<dbReference type="RefSeq" id="WP_345054822.1">
    <property type="nucleotide sequence ID" value="NZ_BAAAVM010000065.1"/>
</dbReference>
<dbReference type="InterPro" id="IPR015421">
    <property type="entry name" value="PyrdxlP-dep_Trfase_major"/>
</dbReference>